<dbReference type="RefSeq" id="WP_098783328.1">
    <property type="nucleotide sequence ID" value="NZ_NULI01000138.1"/>
</dbReference>
<evidence type="ECO:0000313" key="2">
    <source>
        <dbReference type="Proteomes" id="UP000224203"/>
    </source>
</evidence>
<dbReference type="AlphaFoldDB" id="A0A9X7CJK4"/>
<dbReference type="EMBL" id="NULI01000138">
    <property type="protein sequence ID" value="PGS74163.1"/>
    <property type="molecule type" value="Genomic_DNA"/>
</dbReference>
<dbReference type="Proteomes" id="UP000224203">
    <property type="component" value="Unassembled WGS sequence"/>
</dbReference>
<name>A0A9X7CJK4_BACCE</name>
<evidence type="ECO:0000313" key="1">
    <source>
        <dbReference type="EMBL" id="PGS74163.1"/>
    </source>
</evidence>
<gene>
    <name evidence="1" type="ORF">COC69_23370</name>
</gene>
<organism evidence="1 2">
    <name type="scientific">Bacillus cereus</name>
    <dbReference type="NCBI Taxonomy" id="1396"/>
    <lineage>
        <taxon>Bacteria</taxon>
        <taxon>Bacillati</taxon>
        <taxon>Bacillota</taxon>
        <taxon>Bacilli</taxon>
        <taxon>Bacillales</taxon>
        <taxon>Bacillaceae</taxon>
        <taxon>Bacillus</taxon>
        <taxon>Bacillus cereus group</taxon>
    </lineage>
</organism>
<proteinExistence type="predicted"/>
<accession>A0A9X7CJK4</accession>
<reference evidence="1 2" key="1">
    <citation type="submission" date="2017-09" db="EMBL/GenBank/DDBJ databases">
        <title>Large-scale bioinformatics analysis of Bacillus genomes uncovers conserved roles of natural products in bacterial physiology.</title>
        <authorList>
            <consortium name="Agbiome Team Llc"/>
            <person name="Bleich R.M."/>
            <person name="Grubbs K.J."/>
            <person name="Santa Maria K.C."/>
            <person name="Allen S.E."/>
            <person name="Farag S."/>
            <person name="Shank E.A."/>
            <person name="Bowers A."/>
        </authorList>
    </citation>
    <scope>NUCLEOTIDE SEQUENCE [LARGE SCALE GENOMIC DNA]</scope>
    <source>
        <strain evidence="1 2">AFS041711</strain>
    </source>
</reference>
<protein>
    <submittedName>
        <fullName evidence="1">Uncharacterized protein</fullName>
    </submittedName>
</protein>
<comment type="caution">
    <text evidence="1">The sequence shown here is derived from an EMBL/GenBank/DDBJ whole genome shotgun (WGS) entry which is preliminary data.</text>
</comment>
<sequence>MKKQNVMKTFLYRETFPSLIDKGKHTIPSNGNFEYTIESAESLQNSRIVDIFWEASEINAISISEKDNESIPYDSVKICFYNNSNSTIDIRLYTIEEFETGIIEVEGESS</sequence>